<sequence>MRQYATVKEIGLRVDVGFEVLDSTPSSRLGRQIESSDPVRARRRRHNSSRALGHSRASHLPRDASLPNRRARELLRKPTSPPNRCRCLHLTNGNTNRAPPDSTPHQ</sequence>
<reference evidence="3" key="2">
    <citation type="journal article" date="2018" name="Plant J.">
        <title>The Sorghum bicolor reference genome: improved assembly, gene annotations, a transcriptome atlas, and signatures of genome organization.</title>
        <authorList>
            <person name="McCormick R.F."/>
            <person name="Truong S.K."/>
            <person name="Sreedasyam A."/>
            <person name="Jenkins J."/>
            <person name="Shu S."/>
            <person name="Sims D."/>
            <person name="Kennedy M."/>
            <person name="Amirebrahimi M."/>
            <person name="Weers B.D."/>
            <person name="McKinley B."/>
            <person name="Mattison A."/>
            <person name="Morishige D.T."/>
            <person name="Grimwood J."/>
            <person name="Schmutz J."/>
            <person name="Mullet J.E."/>
        </authorList>
    </citation>
    <scope>NUCLEOTIDE SEQUENCE [LARGE SCALE GENOMIC DNA]</scope>
    <source>
        <strain evidence="3">cv. BTx623</strain>
    </source>
</reference>
<gene>
    <name evidence="2" type="ORF">SORBI_3009G110366</name>
</gene>
<reference evidence="2 3" key="1">
    <citation type="journal article" date="2009" name="Nature">
        <title>The Sorghum bicolor genome and the diversification of grasses.</title>
        <authorList>
            <person name="Paterson A.H."/>
            <person name="Bowers J.E."/>
            <person name="Bruggmann R."/>
            <person name="Dubchak I."/>
            <person name="Grimwood J."/>
            <person name="Gundlach H."/>
            <person name="Haberer G."/>
            <person name="Hellsten U."/>
            <person name="Mitros T."/>
            <person name="Poliakov A."/>
            <person name="Schmutz J."/>
            <person name="Spannagl M."/>
            <person name="Tang H."/>
            <person name="Wang X."/>
            <person name="Wicker T."/>
            <person name="Bharti A.K."/>
            <person name="Chapman J."/>
            <person name="Feltus F.A."/>
            <person name="Gowik U."/>
            <person name="Grigoriev I.V."/>
            <person name="Lyons E."/>
            <person name="Maher C.A."/>
            <person name="Martis M."/>
            <person name="Narechania A."/>
            <person name="Otillar R.P."/>
            <person name="Penning B.W."/>
            <person name="Salamov A.A."/>
            <person name="Wang Y."/>
            <person name="Zhang L."/>
            <person name="Carpita N.C."/>
            <person name="Freeling M."/>
            <person name="Gingle A.R."/>
            <person name="Hash C.T."/>
            <person name="Keller B."/>
            <person name="Klein P."/>
            <person name="Kresovich S."/>
            <person name="McCann M.C."/>
            <person name="Ming R."/>
            <person name="Peterson D.G."/>
            <person name="Mehboob-ur-Rahman"/>
            <person name="Ware D."/>
            <person name="Westhoff P."/>
            <person name="Mayer K.F."/>
            <person name="Messing J."/>
            <person name="Rokhsar D.S."/>
        </authorList>
    </citation>
    <scope>NUCLEOTIDE SEQUENCE [LARGE SCALE GENOMIC DNA]</scope>
    <source>
        <strain evidence="3">cv. BTx623</strain>
    </source>
</reference>
<dbReference type="InParanoid" id="A0A1Z5R273"/>
<evidence type="ECO:0000313" key="3">
    <source>
        <dbReference type="Proteomes" id="UP000000768"/>
    </source>
</evidence>
<dbReference type="Proteomes" id="UP000000768">
    <property type="component" value="Chromosome 9"/>
</dbReference>
<name>A0A1Z5R273_SORBI</name>
<evidence type="ECO:0000256" key="1">
    <source>
        <dbReference type="SAM" id="MobiDB-lite"/>
    </source>
</evidence>
<protein>
    <submittedName>
        <fullName evidence="2">Uncharacterized protein</fullName>
    </submittedName>
</protein>
<dbReference type="EMBL" id="CM000768">
    <property type="protein sequence ID" value="OQU77840.1"/>
    <property type="molecule type" value="Genomic_DNA"/>
</dbReference>
<keyword evidence="3" id="KW-1185">Reference proteome</keyword>
<accession>A0A1Z5R273</accession>
<feature type="compositionally biased region" description="Polar residues" evidence="1">
    <location>
        <begin position="24"/>
        <end position="35"/>
    </location>
</feature>
<organism evidence="2 3">
    <name type="scientific">Sorghum bicolor</name>
    <name type="common">Sorghum</name>
    <name type="synonym">Sorghum vulgare</name>
    <dbReference type="NCBI Taxonomy" id="4558"/>
    <lineage>
        <taxon>Eukaryota</taxon>
        <taxon>Viridiplantae</taxon>
        <taxon>Streptophyta</taxon>
        <taxon>Embryophyta</taxon>
        <taxon>Tracheophyta</taxon>
        <taxon>Spermatophyta</taxon>
        <taxon>Magnoliopsida</taxon>
        <taxon>Liliopsida</taxon>
        <taxon>Poales</taxon>
        <taxon>Poaceae</taxon>
        <taxon>PACMAD clade</taxon>
        <taxon>Panicoideae</taxon>
        <taxon>Andropogonodae</taxon>
        <taxon>Andropogoneae</taxon>
        <taxon>Sorghinae</taxon>
        <taxon>Sorghum</taxon>
    </lineage>
</organism>
<feature type="compositionally biased region" description="Polar residues" evidence="1">
    <location>
        <begin position="91"/>
        <end position="106"/>
    </location>
</feature>
<feature type="region of interest" description="Disordered" evidence="1">
    <location>
        <begin position="24"/>
        <end position="106"/>
    </location>
</feature>
<evidence type="ECO:0000313" key="2">
    <source>
        <dbReference type="EMBL" id="OQU77840.1"/>
    </source>
</evidence>
<dbReference type="Gramene" id="OQU77840">
    <property type="protein sequence ID" value="OQU77840"/>
    <property type="gene ID" value="SORBI_3009G110366"/>
</dbReference>
<dbReference type="AlphaFoldDB" id="A0A1Z5R273"/>
<proteinExistence type="predicted"/>